<gene>
    <name evidence="6" type="ORF">V2W34_13615</name>
</gene>
<dbReference type="PANTHER" id="PTHR45663:SF11">
    <property type="entry name" value="GEO12009P1"/>
    <property type="match status" value="1"/>
</dbReference>
<keyword evidence="3" id="KW-0676">Redox-active center</keyword>
<evidence type="ECO:0000256" key="3">
    <source>
        <dbReference type="ARBA" id="ARBA00023284"/>
    </source>
</evidence>
<keyword evidence="4" id="KW-1133">Transmembrane helix</keyword>
<dbReference type="RefSeq" id="WP_331805636.1">
    <property type="nucleotide sequence ID" value="NZ_CP018622.1"/>
</dbReference>
<keyword evidence="4" id="KW-0472">Membrane</keyword>
<keyword evidence="4" id="KW-0812">Transmembrane</keyword>
<keyword evidence="2" id="KW-1015">Disulfide bond</keyword>
<evidence type="ECO:0000256" key="4">
    <source>
        <dbReference type="SAM" id="Phobius"/>
    </source>
</evidence>
<evidence type="ECO:0000256" key="2">
    <source>
        <dbReference type="ARBA" id="ARBA00023157"/>
    </source>
</evidence>
<name>A0ABU7VHA3_9BACI</name>
<keyword evidence="7" id="KW-1185">Reference proteome</keyword>
<proteinExistence type="inferred from homology"/>
<dbReference type="Proteomes" id="UP001356080">
    <property type="component" value="Unassembled WGS sequence"/>
</dbReference>
<evidence type="ECO:0000259" key="5">
    <source>
        <dbReference type="PROSITE" id="PS51352"/>
    </source>
</evidence>
<dbReference type="SUPFAM" id="SSF52833">
    <property type="entry name" value="Thioredoxin-like"/>
    <property type="match status" value="1"/>
</dbReference>
<feature type="transmembrane region" description="Helical" evidence="4">
    <location>
        <begin position="47"/>
        <end position="65"/>
    </location>
</feature>
<dbReference type="InterPro" id="IPR036249">
    <property type="entry name" value="Thioredoxin-like_sf"/>
</dbReference>
<dbReference type="CDD" id="cd02947">
    <property type="entry name" value="TRX_family"/>
    <property type="match status" value="1"/>
</dbReference>
<comment type="caution">
    <text evidence="6">The sequence shown here is derived from an EMBL/GenBank/DDBJ whole genome shotgun (WGS) entry which is preliminary data.</text>
</comment>
<feature type="domain" description="Thioredoxin" evidence="5">
    <location>
        <begin position="84"/>
        <end position="201"/>
    </location>
</feature>
<dbReference type="EMBL" id="JAZHPM010000025">
    <property type="protein sequence ID" value="MEF2293034.1"/>
    <property type="molecule type" value="Genomic_DNA"/>
</dbReference>
<organism evidence="6 7">
    <name type="scientific">Virgibacillus dokdonensis</name>
    <dbReference type="NCBI Taxonomy" id="302167"/>
    <lineage>
        <taxon>Bacteria</taxon>
        <taxon>Bacillati</taxon>
        <taxon>Bacillota</taxon>
        <taxon>Bacilli</taxon>
        <taxon>Bacillales</taxon>
        <taxon>Bacillaceae</taxon>
        <taxon>Virgibacillus</taxon>
    </lineage>
</organism>
<sequence>MDGKEMTFKDVNCFNGAKKIVIYENDIVVYNVEESFTKGVEIMAKKISIFIGVIVVLFAGLYFVVDYKNNQAVEDNNNPYGDKELEQGTIDQLDDPNYQNQIMPDELKKKVDSGDPVTVYFYSPTCSHCQSTTPYLVPLAEDNDIDMKKMNLLEFKDEWEVYRIDSTPTVVHFEDGKEVSRIVGDQGEANFQTFFDEYVNR</sequence>
<evidence type="ECO:0000256" key="1">
    <source>
        <dbReference type="ARBA" id="ARBA00008987"/>
    </source>
</evidence>
<reference evidence="6 7" key="1">
    <citation type="submission" date="2024-01" db="EMBL/GenBank/DDBJ databases">
        <title>Survival strategy associated with biotechnological potential of Virgibacillus dokdonensis T4.6 isolated from salt-fermented shrimp paste.</title>
        <authorList>
            <person name="Doan T.V."/>
            <person name="Quach N.T."/>
            <person name="Phi Q.-T."/>
        </authorList>
    </citation>
    <scope>NUCLEOTIDE SEQUENCE [LARGE SCALE GENOMIC DNA]</scope>
    <source>
        <strain evidence="6 7">T4.6</strain>
    </source>
</reference>
<protein>
    <submittedName>
        <fullName evidence="6">Thioredoxin family protein</fullName>
    </submittedName>
</protein>
<dbReference type="PANTHER" id="PTHR45663">
    <property type="entry name" value="GEO12009P1"/>
    <property type="match status" value="1"/>
</dbReference>
<dbReference type="PROSITE" id="PS51352">
    <property type="entry name" value="THIOREDOXIN_2"/>
    <property type="match status" value="1"/>
</dbReference>
<dbReference type="Gene3D" id="3.40.30.10">
    <property type="entry name" value="Glutaredoxin"/>
    <property type="match status" value="1"/>
</dbReference>
<comment type="similarity">
    <text evidence="1">Belongs to the thioredoxin family.</text>
</comment>
<accession>A0ABU7VHA3</accession>
<evidence type="ECO:0000313" key="7">
    <source>
        <dbReference type="Proteomes" id="UP001356080"/>
    </source>
</evidence>
<dbReference type="InterPro" id="IPR013766">
    <property type="entry name" value="Thioredoxin_domain"/>
</dbReference>
<evidence type="ECO:0000313" key="6">
    <source>
        <dbReference type="EMBL" id="MEF2293034.1"/>
    </source>
</evidence>
<dbReference type="Pfam" id="PF00085">
    <property type="entry name" value="Thioredoxin"/>
    <property type="match status" value="1"/>
</dbReference>